<accession>A0AAD3DG90</accession>
<evidence type="ECO:0000313" key="2">
    <source>
        <dbReference type="Proteomes" id="UP001054857"/>
    </source>
</evidence>
<dbReference type="Proteomes" id="UP001054857">
    <property type="component" value="Unassembled WGS sequence"/>
</dbReference>
<proteinExistence type="predicted"/>
<evidence type="ECO:0000313" key="1">
    <source>
        <dbReference type="EMBL" id="GFR41264.1"/>
    </source>
</evidence>
<sequence length="278" mass="30129">TARDLSCLAYSCGSPGVRQEGLLAALAEYVVAARQHVKWNASSLAVFMYGLANAGFRDTRLMAWAEAAVAATPPSAFNLRNISFLLYNFHRLRWWPRSAAAHLLGAACLHPPASIPVISISTVLMCMGSGRARDERALAHLCDALVRRPRRELSAKDVCICLTALQRLHNEDVLASQQPEVLAALDHLTAAIADRGFSRPGPGGAPLPVFNHQEVSNALFALGRLRYYSPQVLHALRCHAARGGLAGSSAWDCTALLVGLAQLDYDIRQGELRQQEQG</sequence>
<feature type="non-terminal residue" evidence="1">
    <location>
        <position position="278"/>
    </location>
</feature>
<gene>
    <name evidence="1" type="ORF">Agub_g1939</name>
</gene>
<comment type="caution">
    <text evidence="1">The sequence shown here is derived from an EMBL/GenBank/DDBJ whole genome shotgun (WGS) entry which is preliminary data.</text>
</comment>
<organism evidence="1 2">
    <name type="scientific">Astrephomene gubernaculifera</name>
    <dbReference type="NCBI Taxonomy" id="47775"/>
    <lineage>
        <taxon>Eukaryota</taxon>
        <taxon>Viridiplantae</taxon>
        <taxon>Chlorophyta</taxon>
        <taxon>core chlorophytes</taxon>
        <taxon>Chlorophyceae</taxon>
        <taxon>CS clade</taxon>
        <taxon>Chlamydomonadales</taxon>
        <taxon>Astrephomenaceae</taxon>
        <taxon>Astrephomene</taxon>
    </lineage>
</organism>
<feature type="non-terminal residue" evidence="1">
    <location>
        <position position="1"/>
    </location>
</feature>
<reference evidence="1 2" key="1">
    <citation type="journal article" date="2021" name="Sci. Rep.">
        <title>Genome sequencing of the multicellular alga Astrephomene provides insights into convergent evolution of germ-soma differentiation.</title>
        <authorList>
            <person name="Yamashita S."/>
            <person name="Yamamoto K."/>
            <person name="Matsuzaki R."/>
            <person name="Suzuki S."/>
            <person name="Yamaguchi H."/>
            <person name="Hirooka S."/>
            <person name="Minakuchi Y."/>
            <person name="Miyagishima S."/>
            <person name="Kawachi M."/>
            <person name="Toyoda A."/>
            <person name="Nozaki H."/>
        </authorList>
    </citation>
    <scope>NUCLEOTIDE SEQUENCE [LARGE SCALE GENOMIC DNA]</scope>
    <source>
        <strain evidence="1 2">NIES-4017</strain>
    </source>
</reference>
<name>A0AAD3DG90_9CHLO</name>
<dbReference type="AlphaFoldDB" id="A0AAD3DG90"/>
<protein>
    <recommendedName>
        <fullName evidence="3">FAST kinase leucine-rich domain-containing protein</fullName>
    </recommendedName>
</protein>
<evidence type="ECO:0008006" key="3">
    <source>
        <dbReference type="Google" id="ProtNLM"/>
    </source>
</evidence>
<keyword evidence="2" id="KW-1185">Reference proteome</keyword>
<dbReference type="EMBL" id="BMAR01000001">
    <property type="protein sequence ID" value="GFR41264.1"/>
    <property type="molecule type" value="Genomic_DNA"/>
</dbReference>